<comment type="caution">
    <text evidence="2">The sequence shown here is derived from an EMBL/GenBank/DDBJ whole genome shotgun (WGS) entry which is preliminary data.</text>
</comment>
<dbReference type="PANTHER" id="PTHR33594:SF1">
    <property type="entry name" value="HD_PDEASE DOMAIN-CONTAINING PROTEIN"/>
    <property type="match status" value="1"/>
</dbReference>
<dbReference type="Gene3D" id="1.20.58.1910">
    <property type="match status" value="1"/>
</dbReference>
<dbReference type="SMART" id="SM00471">
    <property type="entry name" value="HDc"/>
    <property type="match status" value="1"/>
</dbReference>
<accession>A0ABT0ZQZ5</accession>
<protein>
    <submittedName>
        <fullName evidence="2">HD domain-containing protein</fullName>
    </submittedName>
</protein>
<dbReference type="InterPro" id="IPR003607">
    <property type="entry name" value="HD/PDEase_dom"/>
</dbReference>
<proteinExistence type="predicted"/>
<dbReference type="SUPFAM" id="SSF109604">
    <property type="entry name" value="HD-domain/PDEase-like"/>
    <property type="match status" value="1"/>
</dbReference>
<reference evidence="2 3" key="1">
    <citation type="submission" date="2022-06" db="EMBL/GenBank/DDBJ databases">
        <title>Fructobacillus taiwanensis sp. nov., isolated from the honeybee.</title>
        <authorList>
            <person name="Chen Y.-S."/>
            <person name="Wang L.-T."/>
            <person name="Lee Y.-S."/>
            <person name="Chang Y.-C."/>
            <person name="Wu H.-C."/>
            <person name="Liao C.-Y."/>
            <person name="Chen W.-H."/>
            <person name="Deng J.-N."/>
            <person name="Wang Y.-H."/>
        </authorList>
    </citation>
    <scope>NUCLEOTIDE SEQUENCE [LARGE SCALE GENOMIC DNA]</scope>
    <source>
        <strain evidence="2 3">W13</strain>
    </source>
</reference>
<dbReference type="RefSeq" id="WP_252443540.1">
    <property type="nucleotide sequence ID" value="NZ_JAMWYK010000005.1"/>
</dbReference>
<name>A0ABT0ZQZ5_9LACO</name>
<evidence type="ECO:0000259" key="1">
    <source>
        <dbReference type="SMART" id="SM00471"/>
    </source>
</evidence>
<dbReference type="Proteomes" id="UP001523234">
    <property type="component" value="Unassembled WGS sequence"/>
</dbReference>
<sequence>MDITKIEAFSKQTLEGDATGHDWFHAERVADWALRFYEEDHGEADGQTATILRAAAYLHDTIDDKVVVDVQSQIEAVGKVMVGADFSKEQIDEVMDTITHLSYSANLEEKHELSLLGGYVQDADRIEALGAIGIARVFAYGGAKGREMADPRVLPITDFSDKEAYRKNANPSVNHFYEKLFKLPAQLNTPAGRREGEKRVAYMKDFLRTFNEETGLLKDPAFDLNDI</sequence>
<dbReference type="PANTHER" id="PTHR33594">
    <property type="entry name" value="SUPERFAMILY HYDROLASE, PUTATIVE (AFU_ORTHOLOGUE AFUA_1G03035)-RELATED"/>
    <property type="match status" value="1"/>
</dbReference>
<evidence type="ECO:0000313" key="3">
    <source>
        <dbReference type="Proteomes" id="UP001523234"/>
    </source>
</evidence>
<gene>
    <name evidence="2" type="ORF">NFX39_04840</name>
</gene>
<organism evidence="2 3">
    <name type="scientific">Fructobacillus apis</name>
    <dbReference type="NCBI Taxonomy" id="2935017"/>
    <lineage>
        <taxon>Bacteria</taxon>
        <taxon>Bacillati</taxon>
        <taxon>Bacillota</taxon>
        <taxon>Bacilli</taxon>
        <taxon>Lactobacillales</taxon>
        <taxon>Lactobacillaceae</taxon>
        <taxon>Fructobacillus</taxon>
    </lineage>
</organism>
<feature type="domain" description="HD/PDEase" evidence="1">
    <location>
        <begin position="18"/>
        <end position="138"/>
    </location>
</feature>
<dbReference type="Gene3D" id="1.10.472.50">
    <property type="entry name" value="HD-domain/PDEase-like"/>
    <property type="match status" value="1"/>
</dbReference>
<dbReference type="EMBL" id="JAMWYK010000005">
    <property type="protein sequence ID" value="MCO0832405.1"/>
    <property type="molecule type" value="Genomic_DNA"/>
</dbReference>
<keyword evidence="3" id="KW-1185">Reference proteome</keyword>
<evidence type="ECO:0000313" key="2">
    <source>
        <dbReference type="EMBL" id="MCO0832405.1"/>
    </source>
</evidence>
<dbReference type="CDD" id="cd00077">
    <property type="entry name" value="HDc"/>
    <property type="match status" value="1"/>
</dbReference>